<evidence type="ECO:0000313" key="18">
    <source>
        <dbReference type="Proteomes" id="UP000002852"/>
    </source>
</evidence>
<dbReference type="GO" id="GO:0046872">
    <property type="term" value="F:metal ion binding"/>
    <property type="evidence" value="ECO:0007669"/>
    <property type="project" value="UniProtKB-KW"/>
</dbReference>
<dbReference type="InterPro" id="IPR041373">
    <property type="entry name" value="RT_RNaseH"/>
</dbReference>
<dbReference type="Gene3D" id="3.10.20.370">
    <property type="match status" value="1"/>
</dbReference>
<reference evidence="18" key="2">
    <citation type="journal article" date="2013" name="Nat. Genet.">
        <title>The genome of the platyfish, Xiphophorus maculatus, provides insights into evolutionary adaptation and several complex traits.</title>
        <authorList>
            <person name="Schartl M."/>
            <person name="Walter R.B."/>
            <person name="Shen Y."/>
            <person name="Garcia T."/>
            <person name="Catchen J."/>
            <person name="Amores A."/>
            <person name="Braasch I."/>
            <person name="Chalopin D."/>
            <person name="Volff J.N."/>
            <person name="Lesch K.P."/>
            <person name="Bisazza A."/>
            <person name="Minx P."/>
            <person name="Hillier L."/>
            <person name="Wilson R.K."/>
            <person name="Fuerstenberg S."/>
            <person name="Boore J."/>
            <person name="Searle S."/>
            <person name="Postlethwait J.H."/>
            <person name="Warren W.C."/>
        </authorList>
    </citation>
    <scope>NUCLEOTIDE SEQUENCE [LARGE SCALE GENOMIC DNA]</scope>
    <source>
        <strain evidence="18">JP 163 A</strain>
    </source>
</reference>
<keyword evidence="6" id="KW-0064">Aspartyl protease</keyword>
<dbReference type="SUPFAM" id="SSF53098">
    <property type="entry name" value="Ribonuclease H-like"/>
    <property type="match status" value="1"/>
</dbReference>
<keyword evidence="7" id="KW-0255">Endonuclease</keyword>
<keyword evidence="3" id="KW-0548">Nucleotidyltransferase</keyword>
<dbReference type="GO" id="GO:0003964">
    <property type="term" value="F:RNA-directed DNA polymerase activity"/>
    <property type="evidence" value="ECO:0007669"/>
    <property type="project" value="UniProtKB-KW"/>
</dbReference>
<dbReference type="GO" id="GO:0006508">
    <property type="term" value="P:proteolysis"/>
    <property type="evidence" value="ECO:0007669"/>
    <property type="project" value="UniProtKB-KW"/>
</dbReference>
<dbReference type="PROSITE" id="PS50994">
    <property type="entry name" value="INTEGRASE"/>
    <property type="match status" value="1"/>
</dbReference>
<dbReference type="InterPro" id="IPR036397">
    <property type="entry name" value="RNaseH_sf"/>
</dbReference>
<keyword evidence="5" id="KW-0479">Metal-binding</keyword>
<dbReference type="Pfam" id="PF17917">
    <property type="entry name" value="RT_RNaseH"/>
    <property type="match status" value="1"/>
</dbReference>
<dbReference type="GO" id="GO:0004519">
    <property type="term" value="F:endonuclease activity"/>
    <property type="evidence" value="ECO:0007669"/>
    <property type="project" value="UniProtKB-KW"/>
</dbReference>
<dbReference type="GO" id="GO:0003887">
    <property type="term" value="F:DNA-directed DNA polymerase activity"/>
    <property type="evidence" value="ECO:0007669"/>
    <property type="project" value="UniProtKB-KW"/>
</dbReference>
<dbReference type="InterPro" id="IPR001584">
    <property type="entry name" value="Integrase_cat-core"/>
</dbReference>
<dbReference type="Pfam" id="PF24626">
    <property type="entry name" value="SH3_Tf2-1"/>
    <property type="match status" value="1"/>
</dbReference>
<evidence type="ECO:0000256" key="10">
    <source>
        <dbReference type="ARBA" id="ARBA00022908"/>
    </source>
</evidence>
<accession>A0A3B5QD67</accession>
<keyword evidence="1" id="KW-0645">Protease</keyword>
<dbReference type="FunFam" id="3.30.420.10:FF:000032">
    <property type="entry name" value="Retrovirus-related Pol polyprotein from transposon 297-like Protein"/>
    <property type="match status" value="1"/>
</dbReference>
<feature type="domain" description="Integrase catalytic" evidence="16">
    <location>
        <begin position="252"/>
        <end position="411"/>
    </location>
</feature>
<protein>
    <recommendedName>
        <fullName evidence="15">Gypsy retrotransposon integrase-like protein 1</fullName>
    </recommendedName>
</protein>
<dbReference type="InterPro" id="IPR043502">
    <property type="entry name" value="DNA/RNA_pol_sf"/>
</dbReference>
<evidence type="ECO:0000256" key="13">
    <source>
        <dbReference type="ARBA" id="ARBA00023125"/>
    </source>
</evidence>
<dbReference type="InParanoid" id="A0A3B5QD67"/>
<dbReference type="GO" id="GO:0006310">
    <property type="term" value="P:DNA recombination"/>
    <property type="evidence" value="ECO:0007669"/>
    <property type="project" value="UniProtKB-KW"/>
</dbReference>
<dbReference type="PANTHER" id="PTHR37984">
    <property type="entry name" value="PROTEIN CBG26694"/>
    <property type="match status" value="1"/>
</dbReference>
<evidence type="ECO:0000313" key="17">
    <source>
        <dbReference type="Ensembl" id="ENSXMAP00000028868.1"/>
    </source>
</evidence>
<dbReference type="InterPro" id="IPR041588">
    <property type="entry name" value="Integrase_H2C2"/>
</dbReference>
<keyword evidence="10" id="KW-0229">DNA integration</keyword>
<keyword evidence="11" id="KW-0695">RNA-directed DNA polymerase</keyword>
<dbReference type="FunFam" id="1.10.340.70:FF:000001">
    <property type="entry name" value="Retrovirus-related Pol polyprotein from transposon gypsy-like Protein"/>
    <property type="match status" value="1"/>
</dbReference>
<evidence type="ECO:0000256" key="6">
    <source>
        <dbReference type="ARBA" id="ARBA00022750"/>
    </source>
</evidence>
<evidence type="ECO:0000256" key="3">
    <source>
        <dbReference type="ARBA" id="ARBA00022695"/>
    </source>
</evidence>
<evidence type="ECO:0000256" key="15">
    <source>
        <dbReference type="ARBA" id="ARBA00039658"/>
    </source>
</evidence>
<dbReference type="Proteomes" id="UP000002852">
    <property type="component" value="Unassembled WGS sequence"/>
</dbReference>
<name>A0A3B5QD67_XIPMA</name>
<keyword evidence="13" id="KW-0238">DNA-binding</keyword>
<dbReference type="Pfam" id="PF00665">
    <property type="entry name" value="rve"/>
    <property type="match status" value="1"/>
</dbReference>
<reference evidence="18" key="1">
    <citation type="submission" date="2012-01" db="EMBL/GenBank/DDBJ databases">
        <authorList>
            <person name="Walter R."/>
            <person name="Schartl M."/>
            <person name="Warren W."/>
        </authorList>
    </citation>
    <scope>NUCLEOTIDE SEQUENCE [LARGE SCALE GENOMIC DNA]</scope>
    <source>
        <strain evidence="18">JP 163 A</strain>
    </source>
</reference>
<keyword evidence="18" id="KW-1185">Reference proteome</keyword>
<dbReference type="InterPro" id="IPR056924">
    <property type="entry name" value="SH3_Tf2-1"/>
</dbReference>
<evidence type="ECO:0000259" key="16">
    <source>
        <dbReference type="PROSITE" id="PS50994"/>
    </source>
</evidence>
<evidence type="ECO:0000256" key="2">
    <source>
        <dbReference type="ARBA" id="ARBA00022679"/>
    </source>
</evidence>
<dbReference type="InterPro" id="IPR050951">
    <property type="entry name" value="Retrovirus_Pol_polyprotein"/>
</dbReference>
<evidence type="ECO:0000256" key="11">
    <source>
        <dbReference type="ARBA" id="ARBA00022918"/>
    </source>
</evidence>
<keyword evidence="4" id="KW-0540">Nuclease</keyword>
<dbReference type="PANTHER" id="PTHR37984:SF15">
    <property type="entry name" value="INTEGRASE CATALYTIC DOMAIN-CONTAINING PROTEIN"/>
    <property type="match status" value="1"/>
</dbReference>
<dbReference type="InterPro" id="IPR012337">
    <property type="entry name" value="RNaseH-like_sf"/>
</dbReference>
<sequence>DPSKQFIVEVDASETGVGAVLSQQSDSDNRTHPCAFFSRRLSPAERNYDVGDRELLAIKLALEEWRHWLEGAEHPVLVWTDHKNLSYLQSAKRLNPRQSRWSLFFSRFNLSISYRPGSRNIKPDALSRIYAPDDSNKTPAPILPPSCTVATVTWDIESIIRQAQQSEPDPGTGPTNKTYVPTTARAKLIHWIHSAKFSAHPGISRTIALINRRFWWPSVHNDVKEYVLACSTCARNKSSHRPPSGFLQPLSIPKRPWSHISIDFVTGLPPSRGMTTIFTIIDRFSKSCHLIPLRKLPTAFQTAQLLIKHVFRLHGIPQEILSDRGPQFTSQVWKHFCSALDAKVTLTSGYHPQSNGQTERLNQELESTLRCFTSTNPSDWNKFLPWVEYAHNIHVSAATGFSPFEVSLGYQPPLFPSDEKDISVSSVQHHIRRCKDIWNKTVIALNRTAEQNRRFADRKRIPAPHYTPGQKVWLSARDISLKSMCKKLSPRFIGPYEIESVIGPTAVRLRLPSTLRIHPTFHVSQVKPVQTSALCPPS</sequence>
<dbReference type="Ensembl" id="ENSXMAT00000037615.1">
    <property type="protein sequence ID" value="ENSXMAP00000028868.1"/>
    <property type="gene ID" value="ENSXMAG00000029704.1"/>
</dbReference>
<evidence type="ECO:0000256" key="4">
    <source>
        <dbReference type="ARBA" id="ARBA00022722"/>
    </source>
</evidence>
<proteinExistence type="predicted"/>
<evidence type="ECO:0000256" key="5">
    <source>
        <dbReference type="ARBA" id="ARBA00022723"/>
    </source>
</evidence>
<keyword evidence="12" id="KW-0239">DNA-directed DNA polymerase</keyword>
<dbReference type="GO" id="GO:0015074">
    <property type="term" value="P:DNA integration"/>
    <property type="evidence" value="ECO:0007669"/>
    <property type="project" value="UniProtKB-KW"/>
</dbReference>
<dbReference type="Pfam" id="PF17921">
    <property type="entry name" value="Integrase_H2C2"/>
    <property type="match status" value="1"/>
</dbReference>
<organism evidence="17 18">
    <name type="scientific">Xiphophorus maculatus</name>
    <name type="common">Southern platyfish</name>
    <name type="synonym">Platypoecilus maculatus</name>
    <dbReference type="NCBI Taxonomy" id="8083"/>
    <lineage>
        <taxon>Eukaryota</taxon>
        <taxon>Metazoa</taxon>
        <taxon>Chordata</taxon>
        <taxon>Craniata</taxon>
        <taxon>Vertebrata</taxon>
        <taxon>Euteleostomi</taxon>
        <taxon>Actinopterygii</taxon>
        <taxon>Neopterygii</taxon>
        <taxon>Teleostei</taxon>
        <taxon>Neoteleostei</taxon>
        <taxon>Acanthomorphata</taxon>
        <taxon>Ovalentaria</taxon>
        <taxon>Atherinomorphae</taxon>
        <taxon>Cyprinodontiformes</taxon>
        <taxon>Poeciliidae</taxon>
        <taxon>Poeciliinae</taxon>
        <taxon>Xiphophorus</taxon>
    </lineage>
</organism>
<dbReference type="GeneTree" id="ENSGT01060000248608"/>
<dbReference type="GO" id="GO:0003677">
    <property type="term" value="F:DNA binding"/>
    <property type="evidence" value="ECO:0007669"/>
    <property type="project" value="UniProtKB-KW"/>
</dbReference>
<evidence type="ECO:0000256" key="7">
    <source>
        <dbReference type="ARBA" id="ARBA00022759"/>
    </source>
</evidence>
<dbReference type="CDD" id="cd09274">
    <property type="entry name" value="RNase_HI_RT_Ty3"/>
    <property type="match status" value="1"/>
</dbReference>
<dbReference type="Gene3D" id="3.30.420.10">
    <property type="entry name" value="Ribonuclease H-like superfamily/Ribonuclease H"/>
    <property type="match status" value="1"/>
</dbReference>
<dbReference type="FunFam" id="3.10.20.370:FF:000003">
    <property type="entry name" value="Transposon Tf2-6 polyprotein"/>
    <property type="match status" value="1"/>
</dbReference>
<keyword evidence="9" id="KW-0460">Magnesium</keyword>
<evidence type="ECO:0000256" key="9">
    <source>
        <dbReference type="ARBA" id="ARBA00022842"/>
    </source>
</evidence>
<evidence type="ECO:0000256" key="12">
    <source>
        <dbReference type="ARBA" id="ARBA00022932"/>
    </source>
</evidence>
<reference evidence="17" key="3">
    <citation type="submission" date="2025-08" db="UniProtKB">
        <authorList>
            <consortium name="Ensembl"/>
        </authorList>
    </citation>
    <scope>IDENTIFICATION</scope>
    <source>
        <strain evidence="17">JP 163 A</strain>
    </source>
</reference>
<dbReference type="Gene3D" id="1.10.340.70">
    <property type="match status" value="1"/>
</dbReference>
<keyword evidence="8" id="KW-0378">Hydrolase</keyword>
<dbReference type="AlphaFoldDB" id="A0A3B5QD67"/>
<dbReference type="OMA" id="CERANQE"/>
<keyword evidence="2" id="KW-0808">Transferase</keyword>
<dbReference type="STRING" id="8083.ENSXMAP00000028868"/>
<keyword evidence="14" id="KW-0233">DNA recombination</keyword>
<evidence type="ECO:0000256" key="8">
    <source>
        <dbReference type="ARBA" id="ARBA00022801"/>
    </source>
</evidence>
<dbReference type="GO" id="GO:0004190">
    <property type="term" value="F:aspartic-type endopeptidase activity"/>
    <property type="evidence" value="ECO:0007669"/>
    <property type="project" value="UniProtKB-KW"/>
</dbReference>
<evidence type="ECO:0000256" key="14">
    <source>
        <dbReference type="ARBA" id="ARBA00023172"/>
    </source>
</evidence>
<evidence type="ECO:0000256" key="1">
    <source>
        <dbReference type="ARBA" id="ARBA00022670"/>
    </source>
</evidence>
<dbReference type="SUPFAM" id="SSF56672">
    <property type="entry name" value="DNA/RNA polymerases"/>
    <property type="match status" value="1"/>
</dbReference>
<reference evidence="17" key="4">
    <citation type="submission" date="2025-09" db="UniProtKB">
        <authorList>
            <consortium name="Ensembl"/>
        </authorList>
    </citation>
    <scope>IDENTIFICATION</scope>
    <source>
        <strain evidence="17">JP 163 A</strain>
    </source>
</reference>